<comment type="caution">
    <text evidence="2">The sequence shown here is derived from an EMBL/GenBank/DDBJ whole genome shotgun (WGS) entry which is preliminary data.</text>
</comment>
<dbReference type="Proteomes" id="UP000033956">
    <property type="component" value="Unassembled WGS sequence"/>
</dbReference>
<sequence length="102" mass="11531">MSVKISYDELGALYTNLLATQTEFESASKRRSDLSHDIGTPYGHGDLRDKTDDFEKRWDDRRNKLTEGLKAVSEQAKTVLEGFGDFDTQVAAELAQQMQEVD</sequence>
<dbReference type="AlphaFoldDB" id="A0A0M2H001"/>
<dbReference type="PATRIC" id="fig|92835.4.peg.1966"/>
<dbReference type="OrthoDB" id="5195569at2"/>
<evidence type="ECO:0008006" key="4">
    <source>
        <dbReference type="Google" id="ProtNLM"/>
    </source>
</evidence>
<name>A0A0M2H001_9MICO</name>
<evidence type="ECO:0000256" key="1">
    <source>
        <dbReference type="SAM" id="MobiDB-lite"/>
    </source>
</evidence>
<feature type="compositionally biased region" description="Basic and acidic residues" evidence="1">
    <location>
        <begin position="26"/>
        <end position="36"/>
    </location>
</feature>
<dbReference type="RefSeq" id="WP_045275871.1">
    <property type="nucleotide sequence ID" value="NZ_BSES01000013.1"/>
</dbReference>
<evidence type="ECO:0000313" key="3">
    <source>
        <dbReference type="Proteomes" id="UP000033956"/>
    </source>
</evidence>
<reference evidence="2 3" key="1">
    <citation type="submission" date="2015-02" db="EMBL/GenBank/DDBJ databases">
        <title>Draft genome sequences of ten Microbacterium spp. with emphasis on heavy metal contaminated environments.</title>
        <authorList>
            <person name="Corretto E."/>
        </authorList>
    </citation>
    <scope>NUCLEOTIDE SEQUENCE [LARGE SCALE GENOMIC DNA]</scope>
    <source>
        <strain evidence="2 3">DSM 12510</strain>
    </source>
</reference>
<feature type="region of interest" description="Disordered" evidence="1">
    <location>
        <begin position="25"/>
        <end position="48"/>
    </location>
</feature>
<protein>
    <recommendedName>
        <fullName evidence="4">Flagellar protein FlgN</fullName>
    </recommendedName>
</protein>
<dbReference type="EMBL" id="JYIZ01000049">
    <property type="protein sequence ID" value="KJL39525.1"/>
    <property type="molecule type" value="Genomic_DNA"/>
</dbReference>
<dbReference type="STRING" id="92835.RS81_01942"/>
<gene>
    <name evidence="2" type="ORF">RS81_01942</name>
</gene>
<keyword evidence="3" id="KW-1185">Reference proteome</keyword>
<organism evidence="2 3">
    <name type="scientific">Microbacterium terrae</name>
    <dbReference type="NCBI Taxonomy" id="69369"/>
    <lineage>
        <taxon>Bacteria</taxon>
        <taxon>Bacillati</taxon>
        <taxon>Actinomycetota</taxon>
        <taxon>Actinomycetes</taxon>
        <taxon>Micrococcales</taxon>
        <taxon>Microbacteriaceae</taxon>
        <taxon>Microbacterium</taxon>
    </lineage>
</organism>
<evidence type="ECO:0000313" key="2">
    <source>
        <dbReference type="EMBL" id="KJL39525.1"/>
    </source>
</evidence>
<proteinExistence type="predicted"/>
<accession>A0A0M2H001</accession>